<reference evidence="7 8" key="1">
    <citation type="journal article" date="2015" name="Genome Announc.">
        <title>Expanding the biotechnology potential of lactobacilli through comparative genomics of 213 strains and associated genera.</title>
        <authorList>
            <person name="Sun Z."/>
            <person name="Harris H.M."/>
            <person name="McCann A."/>
            <person name="Guo C."/>
            <person name="Argimon S."/>
            <person name="Zhang W."/>
            <person name="Yang X."/>
            <person name="Jeffery I.B."/>
            <person name="Cooney J.C."/>
            <person name="Kagawa T.F."/>
            <person name="Liu W."/>
            <person name="Song Y."/>
            <person name="Salvetti E."/>
            <person name="Wrobel A."/>
            <person name="Rasinkangas P."/>
            <person name="Parkhill J."/>
            <person name="Rea M.C."/>
            <person name="O'Sullivan O."/>
            <person name="Ritari J."/>
            <person name="Douillard F.P."/>
            <person name="Paul Ross R."/>
            <person name="Yang R."/>
            <person name="Briner A.E."/>
            <person name="Felis G.E."/>
            <person name="de Vos W.M."/>
            <person name="Barrangou R."/>
            <person name="Klaenhammer T.R."/>
            <person name="Caufield P.W."/>
            <person name="Cui Y."/>
            <person name="Zhang H."/>
            <person name="O'Toole P.W."/>
        </authorList>
    </citation>
    <scope>NUCLEOTIDE SEQUENCE [LARGE SCALE GENOMIC DNA]</scope>
    <source>
        <strain evidence="7 8">LMG 26013</strain>
    </source>
</reference>
<dbReference type="GO" id="GO:0015937">
    <property type="term" value="P:coenzyme A biosynthetic process"/>
    <property type="evidence" value="ECO:0007669"/>
    <property type="project" value="UniProtKB-UniRule"/>
</dbReference>
<keyword evidence="3" id="KW-0479">Metal-binding</keyword>
<comment type="caution">
    <text evidence="3">Lacks conserved residue(s) required for the propagation of feature annotation.</text>
</comment>
<dbReference type="SUPFAM" id="SSF52507">
    <property type="entry name" value="Homo-oligomeric flavin-containing Cys decarboxylases, HFCD"/>
    <property type="match status" value="1"/>
</dbReference>
<dbReference type="PATRIC" id="fig|942150.3.peg.536"/>
<gene>
    <name evidence="3" type="primary">coaBC</name>
    <name evidence="7" type="ORF">IV64_GL000523</name>
</gene>
<evidence type="ECO:0000256" key="2">
    <source>
        <dbReference type="ARBA" id="ARBA00023239"/>
    </source>
</evidence>
<dbReference type="InterPro" id="IPR035929">
    <property type="entry name" value="CoaB-like_sf"/>
</dbReference>
<dbReference type="RefSeq" id="WP_057707030.1">
    <property type="nucleotide sequence ID" value="NZ_JQCL01000080.1"/>
</dbReference>
<dbReference type="InterPro" id="IPR003382">
    <property type="entry name" value="Flavoprotein"/>
</dbReference>
<comment type="similarity">
    <text evidence="3 4">In the C-terminal section; belongs to the PPC synthetase family.</text>
</comment>
<dbReference type="STRING" id="942150.IV64_GL000523"/>
<dbReference type="EC" id="6.3.2.5" evidence="3"/>
<keyword evidence="3" id="KW-0460">Magnesium</keyword>
<comment type="caution">
    <text evidence="7">The sequence shown here is derived from an EMBL/GenBank/DDBJ whole genome shotgun (WGS) entry which is preliminary data.</text>
</comment>
<feature type="region of interest" description="Phosphopantothenate--cysteine ligase" evidence="3">
    <location>
        <begin position="195"/>
        <end position="407"/>
    </location>
</feature>
<dbReference type="NCBIfam" id="TIGR00521">
    <property type="entry name" value="coaBC_dfp"/>
    <property type="match status" value="1"/>
</dbReference>
<evidence type="ECO:0000256" key="4">
    <source>
        <dbReference type="RuleBase" id="RU364078"/>
    </source>
</evidence>
<dbReference type="InterPro" id="IPR036551">
    <property type="entry name" value="Flavin_trans-like"/>
</dbReference>
<dbReference type="InterPro" id="IPR005252">
    <property type="entry name" value="CoaBC"/>
</dbReference>
<dbReference type="GO" id="GO:0010181">
    <property type="term" value="F:FMN binding"/>
    <property type="evidence" value="ECO:0007669"/>
    <property type="project" value="UniProtKB-UniRule"/>
</dbReference>
<keyword evidence="3" id="KW-0511">Multifunctional enzyme</keyword>
<dbReference type="GO" id="GO:0015941">
    <property type="term" value="P:pantothenate catabolic process"/>
    <property type="evidence" value="ECO:0007669"/>
    <property type="project" value="InterPro"/>
</dbReference>
<evidence type="ECO:0000256" key="1">
    <source>
        <dbReference type="ARBA" id="ARBA00022793"/>
    </source>
</evidence>
<comment type="catalytic activity">
    <reaction evidence="3 4">
        <text>N-[(R)-4-phosphopantothenoyl]-L-cysteine + H(+) = (R)-4'-phosphopantetheine + CO2</text>
        <dbReference type="Rhea" id="RHEA:16793"/>
        <dbReference type="ChEBI" id="CHEBI:15378"/>
        <dbReference type="ChEBI" id="CHEBI:16526"/>
        <dbReference type="ChEBI" id="CHEBI:59458"/>
        <dbReference type="ChEBI" id="CHEBI:61723"/>
        <dbReference type="EC" id="4.1.1.36"/>
    </reaction>
</comment>
<dbReference type="GO" id="GO:0004633">
    <property type="term" value="F:phosphopantothenoylcysteine decarboxylase activity"/>
    <property type="evidence" value="ECO:0007669"/>
    <property type="project" value="UniProtKB-UniRule"/>
</dbReference>
<feature type="binding site" evidence="3">
    <location>
        <begin position="311"/>
        <end position="314"/>
    </location>
    <ligand>
        <name>CTP</name>
        <dbReference type="ChEBI" id="CHEBI:37563"/>
    </ligand>
</feature>
<dbReference type="UniPathway" id="UPA00241">
    <property type="reaction ID" value="UER00353"/>
</dbReference>
<dbReference type="InterPro" id="IPR007085">
    <property type="entry name" value="DNA/pantothenate-metab_flavo_C"/>
</dbReference>
<feature type="binding site" evidence="3">
    <location>
        <position position="329"/>
    </location>
    <ligand>
        <name>CTP</name>
        <dbReference type="ChEBI" id="CHEBI:37563"/>
    </ligand>
</feature>
<sequence>MDIWNKRHVTVVISGGIASYKALLLIRQLMKRGATVRVAMTAHAAEFVTPLTFQTLTQQPVVLDEFTATDPKYVVHVALADWTETMIMVPATANLIAKVANGIADDAATTTILATTAPKFVIPAMNSHMYANPAAQRNLNQLVADGLHVLTPATGMLAEGYSGKGRLPEPDVIIDWLTDQLTQLTPNLPLAHQHVLVTAGGTREAIDPVRYISNRSSGKMGYAVAQVAREMGADVTLISATDQLPVPVGVHLVKVASAAELLTAVNAAFPTTNLLVMAAAVSDYRPVQSADQKIKKPADHGDLTLQLTETPDILKQLAPQKTSQYVVGFAAETQHLLTNAQRKLTQKRLDLLVANDVSKPGVGFNGDTNQVTLLRPNQEPVKTALLSKIEIARTILTTAVAGGAVKA</sequence>
<evidence type="ECO:0000259" key="6">
    <source>
        <dbReference type="Pfam" id="PF04127"/>
    </source>
</evidence>
<dbReference type="Gene3D" id="3.40.50.1950">
    <property type="entry name" value="Flavin prenyltransferase-like"/>
    <property type="match status" value="1"/>
</dbReference>
<comment type="catalytic activity">
    <reaction evidence="3 4">
        <text>(R)-4'-phosphopantothenate + L-cysteine + CTP = N-[(R)-4-phosphopantothenoyl]-L-cysteine + CMP + diphosphate + H(+)</text>
        <dbReference type="Rhea" id="RHEA:19397"/>
        <dbReference type="ChEBI" id="CHEBI:10986"/>
        <dbReference type="ChEBI" id="CHEBI:15378"/>
        <dbReference type="ChEBI" id="CHEBI:33019"/>
        <dbReference type="ChEBI" id="CHEBI:35235"/>
        <dbReference type="ChEBI" id="CHEBI:37563"/>
        <dbReference type="ChEBI" id="CHEBI:59458"/>
        <dbReference type="ChEBI" id="CHEBI:60377"/>
        <dbReference type="EC" id="6.3.2.5"/>
    </reaction>
</comment>
<dbReference type="Pfam" id="PF02441">
    <property type="entry name" value="Flavoprotein"/>
    <property type="match status" value="1"/>
</dbReference>
<dbReference type="EMBL" id="JQCL01000080">
    <property type="protein sequence ID" value="KRO08435.1"/>
    <property type="molecule type" value="Genomic_DNA"/>
</dbReference>
<dbReference type="AlphaFoldDB" id="A0A0R2MB20"/>
<dbReference type="PANTHER" id="PTHR14359">
    <property type="entry name" value="HOMO-OLIGOMERIC FLAVIN CONTAINING CYS DECARBOXYLASE FAMILY"/>
    <property type="match status" value="1"/>
</dbReference>
<comment type="pathway">
    <text evidence="3 4">Cofactor biosynthesis; coenzyme A biosynthesis; CoA from (R)-pantothenate: step 3/5.</text>
</comment>
<feature type="domain" description="Flavoprotein" evidence="5">
    <location>
        <begin position="8"/>
        <end position="180"/>
    </location>
</feature>
<keyword evidence="2 3" id="KW-0456">Lyase</keyword>
<dbReference type="OrthoDB" id="9802554at2"/>
<feature type="binding site" evidence="3">
    <location>
        <position position="347"/>
    </location>
    <ligand>
        <name>CTP</name>
        <dbReference type="ChEBI" id="CHEBI:37563"/>
    </ligand>
</feature>
<accession>A0A0R2MB20</accession>
<proteinExistence type="inferred from homology"/>
<feature type="binding site" evidence="3">
    <location>
        <position position="283"/>
    </location>
    <ligand>
        <name>CTP</name>
        <dbReference type="ChEBI" id="CHEBI:37563"/>
    </ligand>
</feature>
<feature type="binding site" evidence="3">
    <location>
        <position position="293"/>
    </location>
    <ligand>
        <name>CTP</name>
        <dbReference type="ChEBI" id="CHEBI:37563"/>
    </ligand>
</feature>
<keyword evidence="3 4" id="KW-0285">Flavoprotein</keyword>
<dbReference type="EC" id="4.1.1.36" evidence="3"/>
<comment type="pathway">
    <text evidence="3 4">Cofactor biosynthesis; coenzyme A biosynthesis; CoA from (R)-pantothenate: step 2/5.</text>
</comment>
<evidence type="ECO:0000313" key="8">
    <source>
        <dbReference type="Proteomes" id="UP000051783"/>
    </source>
</evidence>
<dbReference type="SUPFAM" id="SSF102645">
    <property type="entry name" value="CoaB-like"/>
    <property type="match status" value="1"/>
</dbReference>
<comment type="function">
    <text evidence="3">Catalyzes two sequential steps in the biosynthesis of coenzyme A. In the first step cysteine is conjugated to 4'-phosphopantothenate to form 4-phosphopantothenoylcysteine. In the second step the latter compound is decarboxylated to form 4'-phosphopantotheine.</text>
</comment>
<feature type="region of interest" description="Phosphopantothenoylcysteine decarboxylase" evidence="3">
    <location>
        <begin position="1"/>
        <end position="194"/>
    </location>
</feature>
<dbReference type="Pfam" id="PF04127">
    <property type="entry name" value="DFP"/>
    <property type="match status" value="1"/>
</dbReference>
<dbReference type="Gene3D" id="3.40.50.10300">
    <property type="entry name" value="CoaB-like"/>
    <property type="match status" value="1"/>
</dbReference>
<dbReference type="GO" id="GO:0071513">
    <property type="term" value="C:phosphopantothenoylcysteine decarboxylase complex"/>
    <property type="evidence" value="ECO:0007669"/>
    <property type="project" value="TreeGrafter"/>
</dbReference>
<feature type="domain" description="DNA/pantothenate metabolism flavoprotein C-terminal" evidence="6">
    <location>
        <begin position="190"/>
        <end position="398"/>
    </location>
</feature>
<protein>
    <recommendedName>
        <fullName evidence="3">Coenzyme A biosynthesis bifunctional protein CoaBC</fullName>
    </recommendedName>
    <alternativeName>
        <fullName evidence="3">DNA/pantothenate metabolism flavoprotein</fullName>
    </alternativeName>
    <alternativeName>
        <fullName evidence="3">Phosphopantothenoylcysteine synthetase/decarboxylase</fullName>
        <shortName evidence="3">PPCS-PPCDC</shortName>
    </alternativeName>
    <domain>
        <recommendedName>
            <fullName evidence="3">Phosphopantothenoylcysteine decarboxylase</fullName>
            <shortName evidence="3">PPC decarboxylase</shortName>
            <shortName evidence="3">PPC-DC</shortName>
            <ecNumber evidence="3">4.1.1.36</ecNumber>
        </recommendedName>
        <alternativeName>
            <fullName evidence="3">CoaC</fullName>
        </alternativeName>
    </domain>
    <domain>
        <recommendedName>
            <fullName evidence="3">Phosphopantothenate--cysteine ligase</fullName>
            <ecNumber evidence="3">6.3.2.5</ecNumber>
        </recommendedName>
        <alternativeName>
            <fullName evidence="3">CoaB</fullName>
        </alternativeName>
        <alternativeName>
            <fullName evidence="3">Phosphopantothenoylcysteine synthetase</fullName>
            <shortName evidence="3">PPC synthetase</shortName>
            <shortName evidence="3">PPC-S</shortName>
        </alternativeName>
    </domain>
</protein>
<dbReference type="GO" id="GO:0004632">
    <property type="term" value="F:phosphopantothenate--cysteine ligase activity"/>
    <property type="evidence" value="ECO:0007669"/>
    <property type="project" value="UniProtKB-UniRule"/>
</dbReference>
<evidence type="ECO:0000313" key="7">
    <source>
        <dbReference type="EMBL" id="KRO08435.1"/>
    </source>
</evidence>
<name>A0A0R2MB20_9LACO</name>
<comment type="cofactor">
    <cofactor evidence="3">
        <name>Mg(2+)</name>
        <dbReference type="ChEBI" id="CHEBI:18420"/>
    </cofactor>
</comment>
<evidence type="ECO:0000256" key="3">
    <source>
        <dbReference type="HAMAP-Rule" id="MF_02225"/>
    </source>
</evidence>
<dbReference type="HAMAP" id="MF_02225">
    <property type="entry name" value="CoaBC"/>
    <property type="match status" value="1"/>
</dbReference>
<keyword evidence="3 4" id="KW-0436">Ligase</keyword>
<comment type="similarity">
    <text evidence="3 4">In the N-terminal section; belongs to the HFCD (homo-oligomeric flavin containing Cys decarboxylase) superfamily.</text>
</comment>
<comment type="function">
    <text evidence="4">Catalyzes two steps in the biosynthesis of coenzyme A. In the first step cysteine is conjugated to 4'-phosphopantothenate to form 4-phosphopantothenoylcysteine, in the latter compound is decarboxylated to form 4'-phosphopantotheine.</text>
</comment>
<keyword evidence="1 3" id="KW-0210">Decarboxylase</keyword>
<dbReference type="GO" id="GO:0046872">
    <property type="term" value="F:metal ion binding"/>
    <property type="evidence" value="ECO:0007669"/>
    <property type="project" value="UniProtKB-KW"/>
</dbReference>
<organism evidence="7 8">
    <name type="scientific">Lactiplantibacillus xiangfangensis</name>
    <dbReference type="NCBI Taxonomy" id="942150"/>
    <lineage>
        <taxon>Bacteria</taxon>
        <taxon>Bacillati</taxon>
        <taxon>Bacillota</taxon>
        <taxon>Bacilli</taxon>
        <taxon>Lactobacillales</taxon>
        <taxon>Lactobacillaceae</taxon>
        <taxon>Lactiplantibacillus</taxon>
    </lineage>
</organism>
<comment type="cofactor">
    <cofactor evidence="3">
        <name>FMN</name>
        <dbReference type="ChEBI" id="CHEBI:58210"/>
    </cofactor>
    <text evidence="3">Binds 1 FMN per subunit.</text>
</comment>
<keyword evidence="3 4" id="KW-0288">FMN</keyword>
<evidence type="ECO:0000259" key="5">
    <source>
        <dbReference type="Pfam" id="PF02441"/>
    </source>
</evidence>
<keyword evidence="8" id="KW-1185">Reference proteome</keyword>
<dbReference type="Proteomes" id="UP000051783">
    <property type="component" value="Unassembled WGS sequence"/>
</dbReference>
<dbReference type="PANTHER" id="PTHR14359:SF6">
    <property type="entry name" value="PHOSPHOPANTOTHENOYLCYSTEINE DECARBOXYLASE"/>
    <property type="match status" value="1"/>
</dbReference>
<feature type="binding site" evidence="3">
    <location>
        <position position="343"/>
    </location>
    <ligand>
        <name>CTP</name>
        <dbReference type="ChEBI" id="CHEBI:37563"/>
    </ligand>
</feature>